<evidence type="ECO:0000259" key="6">
    <source>
        <dbReference type="PROSITE" id="PS50112"/>
    </source>
</evidence>
<evidence type="ECO:0000256" key="2">
    <source>
        <dbReference type="PROSITE-ProRule" id="PRU00244"/>
    </source>
</evidence>
<feature type="transmembrane region" description="Helical" evidence="2">
    <location>
        <begin position="47"/>
        <end position="76"/>
    </location>
</feature>
<proteinExistence type="inferred from homology"/>
<feature type="domain" description="PAS" evidence="6">
    <location>
        <begin position="443"/>
        <end position="510"/>
    </location>
</feature>
<dbReference type="InterPro" id="IPR005330">
    <property type="entry name" value="MHYT_dom"/>
</dbReference>
<feature type="transmembrane region" description="Helical" evidence="2">
    <location>
        <begin position="82"/>
        <end position="103"/>
    </location>
</feature>
<dbReference type="InterPro" id="IPR000014">
    <property type="entry name" value="PAS"/>
</dbReference>
<keyword evidence="2" id="KW-0472">Membrane</keyword>
<dbReference type="Gene3D" id="1.10.287.950">
    <property type="entry name" value="Methyl-accepting chemotaxis protein"/>
    <property type="match status" value="1"/>
</dbReference>
<reference evidence="10 11" key="1">
    <citation type="submission" date="2018-06" db="EMBL/GenBank/DDBJ databases">
        <title>Comparative genomics of Brasilonema spp. strains.</title>
        <authorList>
            <person name="Alvarenga D.O."/>
            <person name="Fiore M.F."/>
            <person name="Varani A.M."/>
        </authorList>
    </citation>
    <scope>NUCLEOTIDE SEQUENCE [LARGE SCALE GENOMIC DNA]</scope>
    <source>
        <strain evidence="10 11">CENA114</strain>
    </source>
</reference>
<feature type="domain" description="HAMP" evidence="8">
    <location>
        <begin position="568"/>
        <end position="619"/>
    </location>
</feature>
<dbReference type="CDD" id="cd00130">
    <property type="entry name" value="PAS"/>
    <property type="match status" value="1"/>
</dbReference>
<evidence type="ECO:0000259" key="7">
    <source>
        <dbReference type="PROSITE" id="PS50113"/>
    </source>
</evidence>
<feature type="transmembrane region" description="Helical" evidence="2">
    <location>
        <begin position="147"/>
        <end position="169"/>
    </location>
</feature>
<dbReference type="NCBIfam" id="TIGR00229">
    <property type="entry name" value="sensory_box"/>
    <property type="match status" value="1"/>
</dbReference>
<dbReference type="PROSITE" id="PS50046">
    <property type="entry name" value="PHYTOCHROME_2"/>
    <property type="match status" value="1"/>
</dbReference>
<dbReference type="InterPro" id="IPR000700">
    <property type="entry name" value="PAS-assoc_C"/>
</dbReference>
<dbReference type="Gene3D" id="3.30.450.40">
    <property type="match status" value="1"/>
</dbReference>
<feature type="transmembrane region" description="Helical" evidence="2">
    <location>
        <begin position="110"/>
        <end position="135"/>
    </location>
</feature>
<dbReference type="SMART" id="SM00283">
    <property type="entry name" value="MA"/>
    <property type="match status" value="1"/>
</dbReference>
<feature type="domain" description="MHYT" evidence="9">
    <location>
        <begin position="12"/>
        <end position="205"/>
    </location>
</feature>
<dbReference type="Pfam" id="PF13426">
    <property type="entry name" value="PAS_9"/>
    <property type="match status" value="1"/>
</dbReference>
<evidence type="ECO:0000313" key="11">
    <source>
        <dbReference type="Proteomes" id="UP000503129"/>
    </source>
</evidence>
<dbReference type="RefSeq" id="WP_171977573.1">
    <property type="nucleotide sequence ID" value="NZ_CAWOXK010000001.1"/>
</dbReference>
<feature type="transmembrane region" description="Helical" evidence="2">
    <location>
        <begin position="181"/>
        <end position="204"/>
    </location>
</feature>
<dbReference type="KEGG" id="bsen:DP114_27145"/>
<dbReference type="SUPFAM" id="SSF55781">
    <property type="entry name" value="GAF domain-like"/>
    <property type="match status" value="1"/>
</dbReference>
<dbReference type="InterPro" id="IPR001610">
    <property type="entry name" value="PAC"/>
</dbReference>
<organism evidence="10 11">
    <name type="scientific">Brasilonema sennae CENA114</name>
    <dbReference type="NCBI Taxonomy" id="415709"/>
    <lineage>
        <taxon>Bacteria</taxon>
        <taxon>Bacillati</taxon>
        <taxon>Cyanobacteriota</taxon>
        <taxon>Cyanophyceae</taxon>
        <taxon>Nostocales</taxon>
        <taxon>Scytonemataceae</taxon>
        <taxon>Brasilonema</taxon>
        <taxon>Bromeliae group (in: Brasilonema)</taxon>
    </lineage>
</organism>
<dbReference type="PROSITE" id="PS50112">
    <property type="entry name" value="PAS"/>
    <property type="match status" value="1"/>
</dbReference>
<dbReference type="InterPro" id="IPR035965">
    <property type="entry name" value="PAS-like_dom_sf"/>
</dbReference>
<dbReference type="SMART" id="SM00086">
    <property type="entry name" value="PAC"/>
    <property type="match status" value="1"/>
</dbReference>
<dbReference type="PANTHER" id="PTHR35152:SF1">
    <property type="entry name" value="DOMAIN SIGNALLING PROTEIN, PUTATIVE (AFU_ORTHOLOGUE AFUA_5G11310)-RELATED"/>
    <property type="match status" value="1"/>
</dbReference>
<evidence type="ECO:0000259" key="8">
    <source>
        <dbReference type="PROSITE" id="PS50885"/>
    </source>
</evidence>
<dbReference type="Pfam" id="PF03707">
    <property type="entry name" value="MHYT"/>
    <property type="match status" value="3"/>
</dbReference>
<keyword evidence="11" id="KW-1185">Reference proteome</keyword>
<dbReference type="PROSITE" id="PS50111">
    <property type="entry name" value="CHEMOTAXIS_TRANSDUC_2"/>
    <property type="match status" value="1"/>
</dbReference>
<evidence type="ECO:0000259" key="4">
    <source>
        <dbReference type="PROSITE" id="PS50046"/>
    </source>
</evidence>
<feature type="transmembrane region" description="Helical" evidence="2">
    <location>
        <begin position="16"/>
        <end position="35"/>
    </location>
</feature>
<feature type="domain" description="Phytochrome chromophore attachment site" evidence="4">
    <location>
        <begin position="282"/>
        <end position="417"/>
    </location>
</feature>
<evidence type="ECO:0000259" key="5">
    <source>
        <dbReference type="PROSITE" id="PS50111"/>
    </source>
</evidence>
<dbReference type="InterPro" id="IPR003660">
    <property type="entry name" value="HAMP_dom"/>
</dbReference>
<dbReference type="AlphaFoldDB" id="A0A856MNK2"/>
<dbReference type="InterPro" id="IPR003018">
    <property type="entry name" value="GAF"/>
</dbReference>
<dbReference type="InterPro" id="IPR016132">
    <property type="entry name" value="Phyto_chromo_attachment"/>
</dbReference>
<dbReference type="Pfam" id="PF01590">
    <property type="entry name" value="GAF"/>
    <property type="match status" value="1"/>
</dbReference>
<dbReference type="SUPFAM" id="SSF55785">
    <property type="entry name" value="PYP-like sensor domain (PAS domain)"/>
    <property type="match status" value="1"/>
</dbReference>
<dbReference type="GO" id="GO:0007165">
    <property type="term" value="P:signal transduction"/>
    <property type="evidence" value="ECO:0007669"/>
    <property type="project" value="UniProtKB-KW"/>
</dbReference>
<evidence type="ECO:0000256" key="3">
    <source>
        <dbReference type="PROSITE-ProRule" id="PRU00284"/>
    </source>
</evidence>
<dbReference type="InterPro" id="IPR029016">
    <property type="entry name" value="GAF-like_dom_sf"/>
</dbReference>
<keyword evidence="2" id="KW-0812">Transmembrane</keyword>
<dbReference type="EMBL" id="CP030118">
    <property type="protein sequence ID" value="QDL11081.1"/>
    <property type="molecule type" value="Genomic_DNA"/>
</dbReference>
<protein>
    <submittedName>
        <fullName evidence="10">PAS domain S-box protein</fullName>
    </submittedName>
</protein>
<evidence type="ECO:0000256" key="1">
    <source>
        <dbReference type="ARBA" id="ARBA00029447"/>
    </source>
</evidence>
<dbReference type="Gene3D" id="3.30.450.20">
    <property type="entry name" value="PAS domain"/>
    <property type="match status" value="1"/>
</dbReference>
<dbReference type="PROSITE" id="PS50885">
    <property type="entry name" value="HAMP"/>
    <property type="match status" value="1"/>
</dbReference>
<dbReference type="PROSITE" id="PS50113">
    <property type="entry name" value="PAC"/>
    <property type="match status" value="1"/>
</dbReference>
<dbReference type="PROSITE" id="PS50924">
    <property type="entry name" value="MHYT"/>
    <property type="match status" value="1"/>
</dbReference>
<dbReference type="GO" id="GO:0016020">
    <property type="term" value="C:membrane"/>
    <property type="evidence" value="ECO:0007669"/>
    <property type="project" value="UniProtKB-UniRule"/>
</dbReference>
<dbReference type="PANTHER" id="PTHR35152">
    <property type="entry name" value="DOMAIN SIGNALLING PROTEIN, PUTATIVE (AFU_ORTHOLOGUE AFUA_5G11310)-RELATED"/>
    <property type="match status" value="1"/>
</dbReference>
<dbReference type="Proteomes" id="UP000503129">
    <property type="component" value="Chromosome"/>
</dbReference>
<evidence type="ECO:0000313" key="10">
    <source>
        <dbReference type="EMBL" id="QDL11081.1"/>
    </source>
</evidence>
<dbReference type="SMART" id="SM00065">
    <property type="entry name" value="GAF"/>
    <property type="match status" value="1"/>
</dbReference>
<comment type="similarity">
    <text evidence="1">Belongs to the methyl-accepting chemotaxis (MCP) protein family.</text>
</comment>
<feature type="transmembrane region" description="Helical" evidence="2">
    <location>
        <begin position="224"/>
        <end position="246"/>
    </location>
</feature>
<evidence type="ECO:0000259" key="9">
    <source>
        <dbReference type="PROSITE" id="PS50924"/>
    </source>
</evidence>
<dbReference type="SUPFAM" id="SSF58104">
    <property type="entry name" value="Methyl-accepting chemotaxis protein (MCP) signaling domain"/>
    <property type="match status" value="1"/>
</dbReference>
<feature type="domain" description="Methyl-accepting transducer" evidence="5">
    <location>
        <begin position="624"/>
        <end position="859"/>
    </location>
</feature>
<sequence>MLQQDLVISSSHDLRLVGLSIIIAVLASYTALDLAGRVTAARASARIAWLIGGGIVMGIGIWSMHFVAMLAFSLPIPMFYDMWTVVVSILPAIIASLGALFLASRRVLNLWQLLIGGTLMGIGIASMHYIGMYAMRMEATTEYNPPLFMLSVAIAIGASIIALWIAFQLRMQTSTVGWTKLGSAVVMGVAIAGMHYTGMAAAHFKASNLQVFTSSQAITNSLSWLAIGIGVATVVILGFALLTSFVDQRLAASGKLLEQQEVETIRSQQFIEITLGIRRSLNLDDVFNTTVNEIRQALTTDRVIIYRFNSDWSATIIAESVAEGFVKTLGQKINDAFQEDEIEVYKNGRVRATSKISQADLTDYQKNLLESFQIKANLVAPILKNYQLTGLLCAHECLKPRKWQKSEIDLFGQLAIQVGIALEQASLFDELQQAQKVLRLRDRAIAAASNAIFITDSHQSDNPIIFCNPAFETITGYSQEEVLGCNYRFLLGTDTNQTTVEQIRDAMRDSSEYQITVRSYRKDNTPFWYELTVSPVRDAFGRVTNFIGVLSDITLRKQAEEGFRQTKEVLQRQLLELITDVKEATHGDLTVRAKISSGEIGVVADFLNTIIDSFQRIVTQVKTAADSVNVAIGSNSSALQHLADEAITQVNEINHTLEEMDNMSVSIQTVAQGASLATEMIETTSDKAEATAKAMDFTLDTIWNLQQIIVETANRVKCVGETSQNISSLVSLMNQIDIQVNLLAVNTGVEAAWMGGNPIFIKLAEEISQLVTKSAEVTKEISQIFDNIQSQTKEVVKAIEQGTTQMVGGVKVVENAKLNLNQIIDVSREMNSRLELILTETVSQTKTSQTVVSSIKEVAIACERTAESSSIVSSSLQQTQQVALELQDSVGTFKTGEGELLNKAGQA</sequence>
<dbReference type="Pfam" id="PF00015">
    <property type="entry name" value="MCPsignal"/>
    <property type="match status" value="1"/>
</dbReference>
<accession>A0A856MNK2</accession>
<feature type="domain" description="PAC" evidence="7">
    <location>
        <begin position="513"/>
        <end position="565"/>
    </location>
</feature>
<gene>
    <name evidence="10" type="ORF">DP114_27145</name>
</gene>
<name>A0A856MNK2_9CYAN</name>
<dbReference type="SMART" id="SM00091">
    <property type="entry name" value="PAS"/>
    <property type="match status" value="1"/>
</dbReference>
<dbReference type="InterPro" id="IPR004089">
    <property type="entry name" value="MCPsignal_dom"/>
</dbReference>
<keyword evidence="2" id="KW-1133">Transmembrane helix</keyword>
<keyword evidence="3" id="KW-0807">Transducer</keyword>